<comment type="caution">
    <text evidence="2">The sequence shown here is derived from an EMBL/GenBank/DDBJ whole genome shotgun (WGS) entry which is preliminary data.</text>
</comment>
<evidence type="ECO:0000256" key="1">
    <source>
        <dbReference type="SAM" id="Phobius"/>
    </source>
</evidence>
<evidence type="ECO:0000313" key="3">
    <source>
        <dbReference type="Proteomes" id="UP000179797"/>
    </source>
</evidence>
<organism evidence="2 3">
    <name type="scientific">Flammeovirga pacifica</name>
    <dbReference type="NCBI Taxonomy" id="915059"/>
    <lineage>
        <taxon>Bacteria</taxon>
        <taxon>Pseudomonadati</taxon>
        <taxon>Bacteroidota</taxon>
        <taxon>Cytophagia</taxon>
        <taxon>Cytophagales</taxon>
        <taxon>Flammeovirgaceae</taxon>
        <taxon>Flammeovirga</taxon>
    </lineage>
</organism>
<dbReference type="NCBIfam" id="TIGR01200">
    <property type="entry name" value="GLPGLI"/>
    <property type="match status" value="1"/>
</dbReference>
<keyword evidence="3" id="KW-1185">Reference proteome</keyword>
<feature type="transmembrane region" description="Helical" evidence="1">
    <location>
        <begin position="22"/>
        <end position="41"/>
    </location>
</feature>
<evidence type="ECO:0008006" key="4">
    <source>
        <dbReference type="Google" id="ProtNLM"/>
    </source>
</evidence>
<keyword evidence="1" id="KW-0812">Transmembrane</keyword>
<dbReference type="Pfam" id="PF09697">
    <property type="entry name" value="Porph_ging"/>
    <property type="match status" value="1"/>
</dbReference>
<dbReference type="STRING" id="915059.NH26_15575"/>
<sequence>MKAIGCDGHVYYGQPSKNIMKITLQLSLFLFFAIFSSYGQVIEKGYSKYKGTYLHQFKPFDNDTTVYDCEYFLIFNDKFSSFDNKAHFEFSEEVDKLYSKNSKESESVYSMLNSKNKLPAEAAFNNFTITKEYSTKNAIYVYNLGYISNCNFNENYGLLEWSVKSDSKNINGYNCILATTKYGKYELEAWFTPEIPVSDGPYLFGGLPGLIVSLRDTENIHVFTLTEFTEESTILLKDVATDRQGLHPNKPNQAMNKMKKLRQQLISGYDISKSNILYPSQKLPRLEDASDDNIKRLMLKFTLYDHLLFKYSKQNKVF</sequence>
<name>A0A1S1Z316_FLAPC</name>
<gene>
    <name evidence="2" type="ORF">NH26_15575</name>
</gene>
<accession>A0A1S1Z316</accession>
<keyword evidence="1" id="KW-1133">Transmembrane helix</keyword>
<dbReference type="Proteomes" id="UP000179797">
    <property type="component" value="Unassembled WGS sequence"/>
</dbReference>
<protein>
    <recommendedName>
        <fullName evidence="4">GLPGLI family protein</fullName>
    </recommendedName>
</protein>
<dbReference type="InterPro" id="IPR005901">
    <property type="entry name" value="GLPGLI"/>
</dbReference>
<proteinExistence type="predicted"/>
<keyword evidence="1" id="KW-0472">Membrane</keyword>
<dbReference type="AlphaFoldDB" id="A0A1S1Z316"/>
<reference evidence="2 3" key="1">
    <citation type="journal article" date="2012" name="Int. J. Syst. Evol. Microbiol.">
        <title>Flammeovirga pacifica sp. nov., isolated from deep-sea sediment.</title>
        <authorList>
            <person name="Xu H."/>
            <person name="Fu Y."/>
            <person name="Yang N."/>
            <person name="Ding Z."/>
            <person name="Lai Q."/>
            <person name="Zeng R."/>
        </authorList>
    </citation>
    <scope>NUCLEOTIDE SEQUENCE [LARGE SCALE GENOMIC DNA]</scope>
    <source>
        <strain evidence="3">DSM 24597 / LMG 26175 / WPAGA1</strain>
    </source>
</reference>
<evidence type="ECO:0000313" key="2">
    <source>
        <dbReference type="EMBL" id="OHX67669.1"/>
    </source>
</evidence>
<dbReference type="EMBL" id="JRYR02000001">
    <property type="protein sequence ID" value="OHX67669.1"/>
    <property type="molecule type" value="Genomic_DNA"/>
</dbReference>